<dbReference type="Gene3D" id="3.40.50.300">
    <property type="entry name" value="P-loop containing nucleotide triphosphate hydrolases"/>
    <property type="match status" value="1"/>
</dbReference>
<dbReference type="KEGG" id="samy:DB32_007157"/>
<accession>A0A0F6W8H4</accession>
<dbReference type="InterPro" id="IPR027417">
    <property type="entry name" value="P-loop_NTPase"/>
</dbReference>
<dbReference type="STRING" id="927083.DB32_004787"/>
<keyword evidence="2" id="KW-0067">ATP-binding</keyword>
<proteinExistence type="predicted"/>
<name>A0A0F6W8H4_9BACT</name>
<dbReference type="EMBL" id="CP011125">
    <property type="protein sequence ID" value="AKF07638.1"/>
    <property type="molecule type" value="Genomic_DNA"/>
</dbReference>
<dbReference type="PANTHER" id="PTHR30050:SF4">
    <property type="entry name" value="ATP-BINDING PROTEIN RV3427C IN INSERTION SEQUENCE-RELATED"/>
    <property type="match status" value="1"/>
</dbReference>
<dbReference type="GO" id="GO:0005524">
    <property type="term" value="F:ATP binding"/>
    <property type="evidence" value="ECO:0007669"/>
    <property type="project" value="UniProtKB-KW"/>
</dbReference>
<dbReference type="RefSeq" id="WP_053234869.1">
    <property type="nucleotide sequence ID" value="NZ_CP011125.1"/>
</dbReference>
<dbReference type="KEGG" id="samy:DB32_004787"/>
<dbReference type="CDD" id="cd00009">
    <property type="entry name" value="AAA"/>
    <property type="match status" value="1"/>
</dbReference>
<dbReference type="EMBL" id="CP011125">
    <property type="protein sequence ID" value="AKF10008.1"/>
    <property type="molecule type" value="Genomic_DNA"/>
</dbReference>
<gene>
    <name evidence="5" type="ORF">DB32_004787</name>
    <name evidence="6" type="ORF">DB32_007157</name>
</gene>
<evidence type="ECO:0000259" key="4">
    <source>
        <dbReference type="Pfam" id="PF01695"/>
    </source>
</evidence>
<dbReference type="NCBIfam" id="NF038214">
    <property type="entry name" value="IS21_help_AAA"/>
    <property type="match status" value="1"/>
</dbReference>
<dbReference type="InterPro" id="IPR028350">
    <property type="entry name" value="DNAC/IstB-like"/>
</dbReference>
<dbReference type="InterPro" id="IPR002611">
    <property type="entry name" value="IstB_ATP-bd"/>
</dbReference>
<feature type="region of interest" description="Disordered" evidence="3">
    <location>
        <begin position="246"/>
        <end position="271"/>
    </location>
</feature>
<dbReference type="Pfam" id="PF01695">
    <property type="entry name" value="IstB_IS21"/>
    <property type="match status" value="1"/>
</dbReference>
<dbReference type="AlphaFoldDB" id="A0A0F6W8H4"/>
<dbReference type="InterPro" id="IPR047661">
    <property type="entry name" value="IstB"/>
</dbReference>
<keyword evidence="7" id="KW-1185">Reference proteome</keyword>
<feature type="domain" description="IstB-like ATP-binding" evidence="4">
    <location>
        <begin position="15"/>
        <end position="247"/>
    </location>
</feature>
<protein>
    <submittedName>
        <fullName evidence="6">Mobile element protein</fullName>
    </submittedName>
</protein>
<evidence type="ECO:0000313" key="5">
    <source>
        <dbReference type="EMBL" id="AKF07638.1"/>
    </source>
</evidence>
<organism evidence="6 7">
    <name type="scientific">Sandaracinus amylolyticus</name>
    <dbReference type="NCBI Taxonomy" id="927083"/>
    <lineage>
        <taxon>Bacteria</taxon>
        <taxon>Pseudomonadati</taxon>
        <taxon>Myxococcota</taxon>
        <taxon>Polyangia</taxon>
        <taxon>Polyangiales</taxon>
        <taxon>Sandaracinaceae</taxon>
        <taxon>Sandaracinus</taxon>
    </lineage>
</organism>
<dbReference type="PIRSF" id="PIRSF003073">
    <property type="entry name" value="DNAC_TnpB_IstB"/>
    <property type="match status" value="1"/>
</dbReference>
<evidence type="ECO:0000256" key="3">
    <source>
        <dbReference type="SAM" id="MobiDB-lite"/>
    </source>
</evidence>
<reference evidence="6 7" key="1">
    <citation type="submission" date="2015-03" db="EMBL/GenBank/DDBJ databases">
        <title>Genome assembly of Sandaracinus amylolyticus DSM 53668.</title>
        <authorList>
            <person name="Sharma G."/>
            <person name="Subramanian S."/>
        </authorList>
    </citation>
    <scope>NUCLEOTIDE SEQUENCE [LARGE SCALE GENOMIC DNA]</scope>
    <source>
        <strain evidence="6 7">DSM 53668</strain>
    </source>
</reference>
<dbReference type="PANTHER" id="PTHR30050">
    <property type="entry name" value="CHROMOSOMAL REPLICATION INITIATOR PROTEIN DNAA"/>
    <property type="match status" value="1"/>
</dbReference>
<evidence type="ECO:0000256" key="2">
    <source>
        <dbReference type="ARBA" id="ARBA00022840"/>
    </source>
</evidence>
<sequence length="271" mass="30254">MKTLPSISPELKKVLKKLKLGPIIATLPDRMALAEMQKLSLEETLLLVLSDEIARRESSACARRAAKAGLDPDMTLERWDSSAKVRYDKRVLAELTSLRFIEASKNAVILGPVGVGKTFLASALGHIACRHGYNVIFTRADAMLRRLKQSRLDNSRDAVMTELSTIDLLVVDDFALEPMTRDESRDVYQLFVERSGRASTIVTSNRDTSEWLAAFDEVLLAQSAVDRFIHNAFDLVVEGESYRARLKPKVSDDDPPPSSPVEKKTLIGKRR</sequence>
<evidence type="ECO:0000313" key="6">
    <source>
        <dbReference type="EMBL" id="AKF10008.1"/>
    </source>
</evidence>
<dbReference type="SUPFAM" id="SSF52540">
    <property type="entry name" value="P-loop containing nucleoside triphosphate hydrolases"/>
    <property type="match status" value="1"/>
</dbReference>
<dbReference type="GO" id="GO:0006260">
    <property type="term" value="P:DNA replication"/>
    <property type="evidence" value="ECO:0007669"/>
    <property type="project" value="TreeGrafter"/>
</dbReference>
<evidence type="ECO:0000256" key="1">
    <source>
        <dbReference type="ARBA" id="ARBA00022741"/>
    </source>
</evidence>
<evidence type="ECO:0000313" key="7">
    <source>
        <dbReference type="Proteomes" id="UP000034883"/>
    </source>
</evidence>
<dbReference type="Proteomes" id="UP000034883">
    <property type="component" value="Chromosome"/>
</dbReference>
<dbReference type="OrthoDB" id="8150723at2"/>
<keyword evidence="1" id="KW-0547">Nucleotide-binding</keyword>